<name>X0YNT2_9ZZZZ</name>
<evidence type="ECO:0000256" key="9">
    <source>
        <dbReference type="ARBA" id="ARBA00023136"/>
    </source>
</evidence>
<keyword evidence="7" id="KW-0408">Iron</keyword>
<dbReference type="Pfam" id="PF02628">
    <property type="entry name" value="COX15-CtaA"/>
    <property type="match status" value="1"/>
</dbReference>
<evidence type="ECO:0000256" key="6">
    <source>
        <dbReference type="ARBA" id="ARBA00023002"/>
    </source>
</evidence>
<evidence type="ECO:0000256" key="3">
    <source>
        <dbReference type="ARBA" id="ARBA00022692"/>
    </source>
</evidence>
<dbReference type="GO" id="GO:0005743">
    <property type="term" value="C:mitochondrial inner membrane"/>
    <property type="evidence" value="ECO:0007669"/>
    <property type="project" value="TreeGrafter"/>
</dbReference>
<dbReference type="PANTHER" id="PTHR23289:SF2">
    <property type="entry name" value="CYTOCHROME C OXIDASE ASSEMBLY PROTEIN COX15 HOMOLOG"/>
    <property type="match status" value="1"/>
</dbReference>
<protein>
    <recommendedName>
        <fullName evidence="14">Heme A synthase</fullName>
    </recommendedName>
</protein>
<sequence length="99" mass="10526">LFVLGGLQGALGWYMVKSGLVDRTDVSQYRLTAHFGVALLILGYTVWLLLGLGAARKEQTRSSSVSRVAAAVLFLIFVQLLAGALVAGIDAGMGFNTWP</sequence>
<keyword evidence="6" id="KW-0560">Oxidoreductase</keyword>
<evidence type="ECO:0000256" key="1">
    <source>
        <dbReference type="ARBA" id="ARBA00001970"/>
    </source>
</evidence>
<proteinExistence type="predicted"/>
<comment type="caution">
    <text evidence="13">The sequence shown here is derived from an EMBL/GenBank/DDBJ whole genome shotgun (WGS) entry which is preliminary data.</text>
</comment>
<dbReference type="GO" id="GO:0120547">
    <property type="term" value="F:heme A synthase activity"/>
    <property type="evidence" value="ECO:0007669"/>
    <property type="project" value="UniProtKB-EC"/>
</dbReference>
<dbReference type="AlphaFoldDB" id="X0YNT2"/>
<dbReference type="PANTHER" id="PTHR23289">
    <property type="entry name" value="CYTOCHROME C OXIDASE ASSEMBLY PROTEIN COX15"/>
    <property type="match status" value="1"/>
</dbReference>
<gene>
    <name evidence="13" type="ORF">S01H1_85240</name>
</gene>
<keyword evidence="5 12" id="KW-1133">Transmembrane helix</keyword>
<feature type="non-terminal residue" evidence="13">
    <location>
        <position position="1"/>
    </location>
</feature>
<dbReference type="GO" id="GO:0046872">
    <property type="term" value="F:metal ion binding"/>
    <property type="evidence" value="ECO:0007669"/>
    <property type="project" value="UniProtKB-KW"/>
</dbReference>
<keyword evidence="3 12" id="KW-0812">Transmembrane</keyword>
<accession>X0YNT2</accession>
<dbReference type="InterPro" id="IPR023754">
    <property type="entry name" value="HemeA_Synthase_type2"/>
</dbReference>
<feature type="transmembrane region" description="Helical" evidence="12">
    <location>
        <begin position="33"/>
        <end position="55"/>
    </location>
</feature>
<evidence type="ECO:0000313" key="13">
    <source>
        <dbReference type="EMBL" id="GAG48577.1"/>
    </source>
</evidence>
<evidence type="ECO:0000256" key="7">
    <source>
        <dbReference type="ARBA" id="ARBA00023004"/>
    </source>
</evidence>
<keyword evidence="8" id="KW-0350">Heme biosynthesis</keyword>
<evidence type="ECO:0000256" key="10">
    <source>
        <dbReference type="ARBA" id="ARBA00044501"/>
    </source>
</evidence>
<feature type="transmembrane region" description="Helical" evidence="12">
    <location>
        <begin position="67"/>
        <end position="89"/>
    </location>
</feature>
<keyword evidence="9 12" id="KW-0472">Membrane</keyword>
<comment type="subcellular location">
    <subcellularLocation>
        <location evidence="2">Membrane</location>
        <topology evidence="2">Multi-pass membrane protein</topology>
    </subcellularLocation>
</comment>
<evidence type="ECO:0000256" key="8">
    <source>
        <dbReference type="ARBA" id="ARBA00023133"/>
    </source>
</evidence>
<comment type="cofactor">
    <cofactor evidence="1">
        <name>heme b</name>
        <dbReference type="ChEBI" id="CHEBI:60344"/>
    </cofactor>
</comment>
<dbReference type="InterPro" id="IPR003780">
    <property type="entry name" value="COX15/CtaA_fam"/>
</dbReference>
<evidence type="ECO:0000256" key="11">
    <source>
        <dbReference type="ARBA" id="ARBA00048044"/>
    </source>
</evidence>
<dbReference type="EMBL" id="BARS01058458">
    <property type="protein sequence ID" value="GAG48577.1"/>
    <property type="molecule type" value="Genomic_DNA"/>
</dbReference>
<evidence type="ECO:0000256" key="4">
    <source>
        <dbReference type="ARBA" id="ARBA00022723"/>
    </source>
</evidence>
<feature type="non-terminal residue" evidence="13">
    <location>
        <position position="99"/>
    </location>
</feature>
<reference evidence="13" key="1">
    <citation type="journal article" date="2014" name="Front. Microbiol.">
        <title>High frequency of phylogenetically diverse reductive dehalogenase-homologous genes in deep subseafloor sedimentary metagenomes.</title>
        <authorList>
            <person name="Kawai M."/>
            <person name="Futagami T."/>
            <person name="Toyoda A."/>
            <person name="Takaki Y."/>
            <person name="Nishi S."/>
            <person name="Hori S."/>
            <person name="Arai W."/>
            <person name="Tsubouchi T."/>
            <person name="Morono Y."/>
            <person name="Uchiyama I."/>
            <person name="Ito T."/>
            <person name="Fujiyama A."/>
            <person name="Inagaki F."/>
            <person name="Takami H."/>
        </authorList>
    </citation>
    <scope>NUCLEOTIDE SEQUENCE</scope>
    <source>
        <strain evidence="13">Expedition CK06-06</strain>
    </source>
</reference>
<comment type="pathway">
    <text evidence="10">Porphyrin-containing compound metabolism; heme A biosynthesis; heme A from heme O: step 1/1.</text>
</comment>
<dbReference type="GO" id="GO:0016653">
    <property type="term" value="F:oxidoreductase activity, acting on NAD(P)H, heme protein as acceptor"/>
    <property type="evidence" value="ECO:0007669"/>
    <property type="project" value="TreeGrafter"/>
</dbReference>
<organism evidence="13">
    <name type="scientific">marine sediment metagenome</name>
    <dbReference type="NCBI Taxonomy" id="412755"/>
    <lineage>
        <taxon>unclassified sequences</taxon>
        <taxon>metagenomes</taxon>
        <taxon>ecological metagenomes</taxon>
    </lineage>
</organism>
<evidence type="ECO:0000256" key="5">
    <source>
        <dbReference type="ARBA" id="ARBA00022989"/>
    </source>
</evidence>
<dbReference type="GO" id="GO:0006784">
    <property type="term" value="P:heme A biosynthetic process"/>
    <property type="evidence" value="ECO:0007669"/>
    <property type="project" value="InterPro"/>
</dbReference>
<keyword evidence="4" id="KW-0479">Metal-binding</keyword>
<comment type="catalytic activity">
    <reaction evidence="11">
        <text>Fe(II)-heme o + 2 A + H2O = Fe(II)-heme a + 2 AH2</text>
        <dbReference type="Rhea" id="RHEA:63388"/>
        <dbReference type="ChEBI" id="CHEBI:13193"/>
        <dbReference type="ChEBI" id="CHEBI:15377"/>
        <dbReference type="ChEBI" id="CHEBI:17499"/>
        <dbReference type="ChEBI" id="CHEBI:60530"/>
        <dbReference type="ChEBI" id="CHEBI:61715"/>
        <dbReference type="EC" id="1.17.99.9"/>
    </reaction>
    <physiologicalReaction direction="left-to-right" evidence="11">
        <dbReference type="Rhea" id="RHEA:63389"/>
    </physiologicalReaction>
</comment>
<evidence type="ECO:0008006" key="14">
    <source>
        <dbReference type="Google" id="ProtNLM"/>
    </source>
</evidence>
<evidence type="ECO:0000256" key="2">
    <source>
        <dbReference type="ARBA" id="ARBA00004141"/>
    </source>
</evidence>
<evidence type="ECO:0000256" key="12">
    <source>
        <dbReference type="SAM" id="Phobius"/>
    </source>
</evidence>